<sequence>MVNPLEVYKVSLVALRRNPMRTALTMLGVIIGVACVVAMVAIGQGASSAIQNQIGALGTNFMIVFSGSRSAGGVRHGIGSVQSLTVEDAEAIARECPSVAVAEPSVRTVAQVVYGNQNWFTTIQGAGPNYPTIRAWAVSKGTFFTDEDVKASTKVAVLGATVVENLFGSAQANPVGEIVRIKGIPFRVIGVLDKKGGSAMGQDQDDIVVVPYTTAQKRLMGITYIQAIMVSAVSPKAIDRAADEITQLLRQRHRIGKGQDDDFVIRSQQDIASTATQMSQVLTLLLAAIASVSLLVGGIGIMNIMLVSVTERTREIGVRRALGARRADIRWQFLIESSMISGLGGVVGIGLGIFIARLISRIGGWPTLVQPQVVAAAFLFAGAVGIFFGLYPAAKAARLDPIEALRYE</sequence>
<evidence type="ECO:0000256" key="5">
    <source>
        <dbReference type="ARBA" id="ARBA00023136"/>
    </source>
</evidence>
<reference evidence="10 11" key="1">
    <citation type="submission" date="2014-04" db="EMBL/GenBank/DDBJ databases">
        <title>The Genome Sequence of Thermoanaerobaculum aquaticum MP-01, The First Cultivated Group 23 Acidobacterium.</title>
        <authorList>
            <person name="Stamps B.W."/>
            <person name="Losey N.A."/>
            <person name="Lawson P.A."/>
            <person name="Stevenson B.S."/>
        </authorList>
    </citation>
    <scope>NUCLEOTIDE SEQUENCE [LARGE SCALE GENOMIC DNA]</scope>
    <source>
        <strain evidence="10 11">MP-01</strain>
    </source>
</reference>
<dbReference type="InterPro" id="IPR003838">
    <property type="entry name" value="ABC3_permease_C"/>
</dbReference>
<keyword evidence="11" id="KW-1185">Reference proteome</keyword>
<evidence type="ECO:0000256" key="1">
    <source>
        <dbReference type="ARBA" id="ARBA00004651"/>
    </source>
</evidence>
<proteinExistence type="inferred from homology"/>
<dbReference type="EMBL" id="JMFG01000025">
    <property type="protein sequence ID" value="KDA53220.1"/>
    <property type="molecule type" value="Genomic_DNA"/>
</dbReference>
<keyword evidence="5 7" id="KW-0472">Membrane</keyword>
<protein>
    <submittedName>
        <fullName evidence="10">Multidrug ABC transporter substrate-binding protein</fullName>
    </submittedName>
</protein>
<feature type="domain" description="MacB-like periplasmic core" evidence="9">
    <location>
        <begin position="22"/>
        <end position="248"/>
    </location>
</feature>
<comment type="caution">
    <text evidence="10">The sequence shown here is derived from an EMBL/GenBank/DDBJ whole genome shotgun (WGS) entry which is preliminary data.</text>
</comment>
<keyword evidence="3 7" id="KW-0812">Transmembrane</keyword>
<feature type="transmembrane region" description="Helical" evidence="7">
    <location>
        <begin position="281"/>
        <end position="310"/>
    </location>
</feature>
<evidence type="ECO:0000256" key="2">
    <source>
        <dbReference type="ARBA" id="ARBA00022475"/>
    </source>
</evidence>
<gene>
    <name evidence="10" type="ORF">EG19_06960</name>
</gene>
<keyword evidence="4 7" id="KW-1133">Transmembrane helix</keyword>
<dbReference type="Pfam" id="PF02687">
    <property type="entry name" value="FtsX"/>
    <property type="match status" value="1"/>
</dbReference>
<dbReference type="InterPro" id="IPR025857">
    <property type="entry name" value="MacB_PCD"/>
</dbReference>
<comment type="subcellular location">
    <subcellularLocation>
        <location evidence="1">Cell membrane</location>
        <topology evidence="1">Multi-pass membrane protein</topology>
    </subcellularLocation>
</comment>
<feature type="transmembrane region" description="Helical" evidence="7">
    <location>
        <begin position="23"/>
        <end position="43"/>
    </location>
</feature>
<dbReference type="PANTHER" id="PTHR30572">
    <property type="entry name" value="MEMBRANE COMPONENT OF TRANSPORTER-RELATED"/>
    <property type="match status" value="1"/>
</dbReference>
<dbReference type="PANTHER" id="PTHR30572:SF4">
    <property type="entry name" value="ABC TRANSPORTER PERMEASE YTRF"/>
    <property type="match status" value="1"/>
</dbReference>
<evidence type="ECO:0000256" key="6">
    <source>
        <dbReference type="ARBA" id="ARBA00038076"/>
    </source>
</evidence>
<dbReference type="Pfam" id="PF12704">
    <property type="entry name" value="MacB_PCD"/>
    <property type="match status" value="1"/>
</dbReference>
<organism evidence="10 11">
    <name type="scientific">Thermoanaerobaculum aquaticum</name>
    <dbReference type="NCBI Taxonomy" id="1312852"/>
    <lineage>
        <taxon>Bacteria</taxon>
        <taxon>Pseudomonadati</taxon>
        <taxon>Acidobacteriota</taxon>
        <taxon>Thermoanaerobaculia</taxon>
        <taxon>Thermoanaerobaculales</taxon>
        <taxon>Thermoanaerobaculaceae</taxon>
        <taxon>Thermoanaerobaculum</taxon>
    </lineage>
</organism>
<dbReference type="OrthoDB" id="9770099at2"/>
<dbReference type="Proteomes" id="UP000027284">
    <property type="component" value="Unassembled WGS sequence"/>
</dbReference>
<accession>A0A062XXI6</accession>
<name>A0A062XXI6_9BACT</name>
<feature type="transmembrane region" description="Helical" evidence="7">
    <location>
        <begin position="331"/>
        <end position="359"/>
    </location>
</feature>
<keyword evidence="2" id="KW-1003">Cell membrane</keyword>
<feature type="domain" description="ABC3 transporter permease C-terminal" evidence="8">
    <location>
        <begin position="288"/>
        <end position="401"/>
    </location>
</feature>
<feature type="transmembrane region" description="Helical" evidence="7">
    <location>
        <begin position="371"/>
        <end position="391"/>
    </location>
</feature>
<dbReference type="GO" id="GO:0005886">
    <property type="term" value="C:plasma membrane"/>
    <property type="evidence" value="ECO:0007669"/>
    <property type="project" value="UniProtKB-SubCell"/>
</dbReference>
<evidence type="ECO:0000313" key="10">
    <source>
        <dbReference type="EMBL" id="KDA53220.1"/>
    </source>
</evidence>
<evidence type="ECO:0000256" key="4">
    <source>
        <dbReference type="ARBA" id="ARBA00022989"/>
    </source>
</evidence>
<dbReference type="InterPro" id="IPR050250">
    <property type="entry name" value="Macrolide_Exporter_MacB"/>
</dbReference>
<evidence type="ECO:0000256" key="3">
    <source>
        <dbReference type="ARBA" id="ARBA00022692"/>
    </source>
</evidence>
<dbReference type="AlphaFoldDB" id="A0A062XXI6"/>
<dbReference type="STRING" id="1312852.EG19_06960"/>
<dbReference type="GO" id="GO:0022857">
    <property type="term" value="F:transmembrane transporter activity"/>
    <property type="evidence" value="ECO:0007669"/>
    <property type="project" value="TreeGrafter"/>
</dbReference>
<evidence type="ECO:0000259" key="8">
    <source>
        <dbReference type="Pfam" id="PF02687"/>
    </source>
</evidence>
<evidence type="ECO:0000259" key="9">
    <source>
        <dbReference type="Pfam" id="PF12704"/>
    </source>
</evidence>
<evidence type="ECO:0000256" key="7">
    <source>
        <dbReference type="SAM" id="Phobius"/>
    </source>
</evidence>
<comment type="similarity">
    <text evidence="6">Belongs to the ABC-4 integral membrane protein family.</text>
</comment>
<dbReference type="RefSeq" id="WP_038050030.1">
    <property type="nucleotide sequence ID" value="NZ_JMFG01000025.1"/>
</dbReference>
<evidence type="ECO:0000313" key="11">
    <source>
        <dbReference type="Proteomes" id="UP000027284"/>
    </source>
</evidence>